<dbReference type="InterPro" id="IPR050879">
    <property type="entry name" value="Acyltransferase_3"/>
</dbReference>
<dbReference type="InterPro" id="IPR043968">
    <property type="entry name" value="SGNH"/>
</dbReference>
<feature type="transmembrane region" description="Helical" evidence="1">
    <location>
        <begin position="345"/>
        <end position="367"/>
    </location>
</feature>
<keyword evidence="1" id="KW-1133">Transmembrane helix</keyword>
<reference evidence="4" key="1">
    <citation type="journal article" date="2014" name="Int. J. Syst. Evol. Microbiol.">
        <title>Complete genome of a new Firmicutes species belonging to the dominant human colonic microbiota ('Ruminococcus bicirculans') reveals two chromosomes and a selective capacity to utilize plant glucans.</title>
        <authorList>
            <consortium name="NISC Comparative Sequencing Program"/>
            <person name="Wegmann U."/>
            <person name="Louis P."/>
            <person name="Goesmann A."/>
            <person name="Henrissat B."/>
            <person name="Duncan S.H."/>
            <person name="Flint H.J."/>
        </authorList>
    </citation>
    <scope>NUCLEOTIDE SEQUENCE</scope>
    <source>
        <strain evidence="4">NBRC 103408</strain>
    </source>
</reference>
<gene>
    <name evidence="4" type="ORF">GCM10007924_24050</name>
</gene>
<keyword evidence="1" id="KW-0812">Transmembrane</keyword>
<dbReference type="Proteomes" id="UP001161409">
    <property type="component" value="Unassembled WGS sequence"/>
</dbReference>
<dbReference type="RefSeq" id="WP_169561247.1">
    <property type="nucleotide sequence ID" value="NZ_BSNF01000008.1"/>
</dbReference>
<feature type="transmembrane region" description="Helical" evidence="1">
    <location>
        <begin position="98"/>
        <end position="114"/>
    </location>
</feature>
<feature type="transmembrane region" description="Helical" evidence="1">
    <location>
        <begin position="12"/>
        <end position="45"/>
    </location>
</feature>
<dbReference type="PANTHER" id="PTHR23028">
    <property type="entry name" value="ACETYLTRANSFERASE"/>
    <property type="match status" value="1"/>
</dbReference>
<reference evidence="4" key="2">
    <citation type="submission" date="2023-01" db="EMBL/GenBank/DDBJ databases">
        <title>Draft genome sequence of Sneathiella chinensis strain NBRC 103408.</title>
        <authorList>
            <person name="Sun Q."/>
            <person name="Mori K."/>
        </authorList>
    </citation>
    <scope>NUCLEOTIDE SEQUENCE</scope>
    <source>
        <strain evidence="4">NBRC 103408</strain>
    </source>
</reference>
<dbReference type="EMBL" id="BSNF01000008">
    <property type="protein sequence ID" value="GLQ07184.1"/>
    <property type="molecule type" value="Genomic_DNA"/>
</dbReference>
<feature type="transmembrane region" description="Helical" evidence="1">
    <location>
        <begin position="224"/>
        <end position="240"/>
    </location>
</feature>
<feature type="transmembrane region" description="Helical" evidence="1">
    <location>
        <begin position="169"/>
        <end position="186"/>
    </location>
</feature>
<comment type="caution">
    <text evidence="4">The sequence shown here is derived from an EMBL/GenBank/DDBJ whole genome shotgun (WGS) entry which is preliminary data.</text>
</comment>
<evidence type="ECO:0000256" key="1">
    <source>
        <dbReference type="SAM" id="Phobius"/>
    </source>
</evidence>
<keyword evidence="4" id="KW-0808">Transferase</keyword>
<feature type="domain" description="SGNH" evidence="3">
    <location>
        <begin position="412"/>
        <end position="649"/>
    </location>
</feature>
<protein>
    <submittedName>
        <fullName evidence="4">Acyltransferase</fullName>
    </submittedName>
</protein>
<feature type="domain" description="Acyltransferase 3" evidence="2">
    <location>
        <begin position="5"/>
        <end position="329"/>
    </location>
</feature>
<feature type="transmembrane region" description="Helical" evidence="1">
    <location>
        <begin position="289"/>
        <end position="306"/>
    </location>
</feature>
<feature type="transmembrane region" description="Helical" evidence="1">
    <location>
        <begin position="141"/>
        <end position="157"/>
    </location>
</feature>
<sequence>MYRSDIDGLRAISALAIFAFHLGISGFSGGFVGVDIFFVISGYLIVPRIVDGLEAGNFSLADFFERRARRILPALFLIILFSLVVGFFILGPREFHELGLSVFATLAFGANFFFHDRSDYFADAAHQKPLLHAWSLGVEEQFYILIPLILMGVWWAFRSSRRLSLRRMVLLITVASFLYNVVFVRLDESHAFYMPMSRFWELGLGGLLALYTRDQVFGRGLSRAAAALGLLLIVVSIFLIDDRVRYPGEAALLPVLGSALLIFAGQGISNPLSRFLGAAPFRYVGRISYSLYLIHWPIIVFARIYLSRPLEPLEQAVLFVFGVVWAILSWEFFEKAILARGKLAFRPVFTGLAAVGVAMLVLSGVVVQTDGLPGRMSDRSVALIQSLEQEKQATRKAVCDETVTFGDDRFRKFRGCQVGPEEGSRVLFWGDSHSGMVFKAYRALQEEAPWQVLSVGMPDCPPIVDIVTTRRKNRELCPGYVDLIVDHIEKNGVEVVVLGSRWANLASDFRAPGDGGRSHTIFDTRNENSVMDLGSALIRTIDRIEAAGARVIVIGPVPEIQFHVPDTLIRTWSGIGDLPLVRREDFDDRQSRVLAALKRIEILGKATVIYPHQMLCDDVSCDVTRNDKALYTDDDHLSVEGARAIVDELVTHF</sequence>
<evidence type="ECO:0000259" key="3">
    <source>
        <dbReference type="Pfam" id="PF19040"/>
    </source>
</evidence>
<feature type="transmembrane region" description="Helical" evidence="1">
    <location>
        <begin position="246"/>
        <end position="268"/>
    </location>
</feature>
<feature type="transmembrane region" description="Helical" evidence="1">
    <location>
        <begin position="312"/>
        <end position="333"/>
    </location>
</feature>
<keyword evidence="1" id="KW-0472">Membrane</keyword>
<dbReference type="InterPro" id="IPR002656">
    <property type="entry name" value="Acyl_transf_3_dom"/>
</dbReference>
<evidence type="ECO:0000259" key="2">
    <source>
        <dbReference type="Pfam" id="PF01757"/>
    </source>
</evidence>
<feature type="transmembrane region" description="Helical" evidence="1">
    <location>
        <begin position="71"/>
        <end position="91"/>
    </location>
</feature>
<proteinExistence type="predicted"/>
<dbReference type="Pfam" id="PF01757">
    <property type="entry name" value="Acyl_transf_3"/>
    <property type="match status" value="1"/>
</dbReference>
<keyword evidence="5" id="KW-1185">Reference proteome</keyword>
<accession>A0ABQ5U5K2</accession>
<feature type="transmembrane region" description="Helical" evidence="1">
    <location>
        <begin position="192"/>
        <end position="212"/>
    </location>
</feature>
<organism evidence="4 5">
    <name type="scientific">Sneathiella chinensis</name>
    <dbReference type="NCBI Taxonomy" id="349750"/>
    <lineage>
        <taxon>Bacteria</taxon>
        <taxon>Pseudomonadati</taxon>
        <taxon>Pseudomonadota</taxon>
        <taxon>Alphaproteobacteria</taxon>
        <taxon>Sneathiellales</taxon>
        <taxon>Sneathiellaceae</taxon>
        <taxon>Sneathiella</taxon>
    </lineage>
</organism>
<dbReference type="PANTHER" id="PTHR23028:SF53">
    <property type="entry name" value="ACYL_TRANSF_3 DOMAIN-CONTAINING PROTEIN"/>
    <property type="match status" value="1"/>
</dbReference>
<name>A0ABQ5U5K2_9PROT</name>
<evidence type="ECO:0000313" key="4">
    <source>
        <dbReference type="EMBL" id="GLQ07184.1"/>
    </source>
</evidence>
<evidence type="ECO:0000313" key="5">
    <source>
        <dbReference type="Proteomes" id="UP001161409"/>
    </source>
</evidence>
<dbReference type="Pfam" id="PF19040">
    <property type="entry name" value="SGNH"/>
    <property type="match status" value="1"/>
</dbReference>
<dbReference type="GO" id="GO:0016746">
    <property type="term" value="F:acyltransferase activity"/>
    <property type="evidence" value="ECO:0007669"/>
    <property type="project" value="UniProtKB-KW"/>
</dbReference>
<keyword evidence="4" id="KW-0012">Acyltransferase</keyword>